<gene>
    <name evidence="2" type="ORF">SAMN05216290_1299</name>
</gene>
<dbReference type="AlphaFoldDB" id="A0A1I0NM66"/>
<dbReference type="STRING" id="1267423.SAMN05216290_1299"/>
<dbReference type="RefSeq" id="WP_090257695.1">
    <property type="nucleotide sequence ID" value="NZ_FOIR01000001.1"/>
</dbReference>
<dbReference type="Gene3D" id="2.60.120.620">
    <property type="entry name" value="q2cbj1_9rhob like domain"/>
    <property type="match status" value="1"/>
</dbReference>
<dbReference type="GO" id="GO:0031543">
    <property type="term" value="F:peptidyl-proline dioxygenase activity"/>
    <property type="evidence" value="ECO:0007669"/>
    <property type="project" value="TreeGrafter"/>
</dbReference>
<dbReference type="Pfam" id="PF13640">
    <property type="entry name" value="2OG-FeII_Oxy_3"/>
    <property type="match status" value="1"/>
</dbReference>
<dbReference type="GO" id="GO:0006449">
    <property type="term" value="P:regulation of translational termination"/>
    <property type="evidence" value="ECO:0007669"/>
    <property type="project" value="TreeGrafter"/>
</dbReference>
<evidence type="ECO:0000313" key="3">
    <source>
        <dbReference type="Proteomes" id="UP000199437"/>
    </source>
</evidence>
<accession>A0A1I0NM66</accession>
<dbReference type="Proteomes" id="UP000199437">
    <property type="component" value="Unassembled WGS sequence"/>
</dbReference>
<evidence type="ECO:0000313" key="2">
    <source>
        <dbReference type="EMBL" id="SEW02270.1"/>
    </source>
</evidence>
<feature type="domain" description="Prolyl 4-hydroxylase alpha subunit Fe(2+) 2OG dioxygenase" evidence="1">
    <location>
        <begin position="123"/>
        <end position="222"/>
    </location>
</feature>
<reference evidence="3" key="1">
    <citation type="submission" date="2016-10" db="EMBL/GenBank/DDBJ databases">
        <authorList>
            <person name="Varghese N."/>
            <person name="Submissions S."/>
        </authorList>
    </citation>
    <scope>NUCLEOTIDE SEQUENCE [LARGE SCALE GENOMIC DNA]</scope>
    <source>
        <strain evidence="3">CGMCC 1.12402</strain>
    </source>
</reference>
<dbReference type="PANTHER" id="PTHR12117:SF0">
    <property type="entry name" value="PROLYL 3-HYDROXYLASE OGFOD1"/>
    <property type="match status" value="1"/>
</dbReference>
<dbReference type="GO" id="GO:0005737">
    <property type="term" value="C:cytoplasm"/>
    <property type="evidence" value="ECO:0007669"/>
    <property type="project" value="TreeGrafter"/>
</dbReference>
<dbReference type="GeneID" id="99986030"/>
<protein>
    <submittedName>
        <fullName evidence="2">Proline 4-hydroxylase (Includes Rps23 Pro-64 3,4-dihydroxylase Tpa1), contains SM-20 domain</fullName>
    </submittedName>
</protein>
<sequence>MSKIKGEEVEQLRLNSLQANLPIDRDTFSSNIPFPHICFDNFLAEEVARKIHDEFPITGEGQWIQYFHYNERKSGLNNQSLLPKPVKNLIDQLHSYEFCSYLSQLSGIKNLIPDHTLEGGGLHSSERGGYLNIHADFTVHPHNPTWERRLNLLIYFNQDWKKEFGGDLEFWSNDMKKCVKQIEPIFNRCAIFATKADSYHGFPEPLKCPEDERRLSLALYYYTQSDQKVKIKPTNYKSRPEDGLKSILIWLDKKVVSIYTLVKKRFGLNDDMASLFLGFFRRKKR</sequence>
<dbReference type="InterPro" id="IPR051842">
    <property type="entry name" value="uS12_prolyl_hydroxylase"/>
</dbReference>
<proteinExistence type="predicted"/>
<keyword evidence="3" id="KW-1185">Reference proteome</keyword>
<dbReference type="OrthoDB" id="9783171at2"/>
<evidence type="ECO:0000259" key="1">
    <source>
        <dbReference type="Pfam" id="PF13640"/>
    </source>
</evidence>
<dbReference type="InterPro" id="IPR044862">
    <property type="entry name" value="Pro_4_hyd_alph_FE2OG_OXY"/>
</dbReference>
<organism evidence="2 3">
    <name type="scientific">Roseivirga pacifica</name>
    <dbReference type="NCBI Taxonomy" id="1267423"/>
    <lineage>
        <taxon>Bacteria</taxon>
        <taxon>Pseudomonadati</taxon>
        <taxon>Bacteroidota</taxon>
        <taxon>Cytophagia</taxon>
        <taxon>Cytophagales</taxon>
        <taxon>Roseivirgaceae</taxon>
        <taxon>Roseivirga</taxon>
    </lineage>
</organism>
<dbReference type="EMBL" id="FOIR01000001">
    <property type="protein sequence ID" value="SEW02270.1"/>
    <property type="molecule type" value="Genomic_DNA"/>
</dbReference>
<name>A0A1I0NM66_9BACT</name>
<dbReference type="PANTHER" id="PTHR12117">
    <property type="entry name" value="HISTONE ACETYLTRANSFERASE COMPLEX"/>
    <property type="match status" value="1"/>
</dbReference>